<gene>
    <name evidence="6" type="ORF">N5923_15715</name>
</gene>
<evidence type="ECO:0000313" key="7">
    <source>
        <dbReference type="Proteomes" id="UP001064262"/>
    </source>
</evidence>
<dbReference type="PANTHER" id="PTHR47506:SF1">
    <property type="entry name" value="HTH-TYPE TRANSCRIPTIONAL REGULATOR YJDC"/>
    <property type="match status" value="1"/>
</dbReference>
<sequence length="187" mass="20919">MKEKTRRGAGREILVSSAKHLFIKHGTANVGINDVTADAGLAKMTLYNNFSSKDALIAEVYQLVAEEILEMCRDAISKLDSEQGKIISLFDNAIAQKEYQRGCPMNHAVFQSAEPDGEIFHIVQSYKRQLRQVILDCLSVSRINRQQLADQILILLDGFALQQYIKAVDSPVESVKVLIKAILNEKE</sequence>
<dbReference type="InterPro" id="IPR009057">
    <property type="entry name" value="Homeodomain-like_sf"/>
</dbReference>
<evidence type="ECO:0000256" key="2">
    <source>
        <dbReference type="ARBA" id="ARBA00023125"/>
    </source>
</evidence>
<dbReference type="Proteomes" id="UP001064262">
    <property type="component" value="Unassembled WGS sequence"/>
</dbReference>
<evidence type="ECO:0000259" key="5">
    <source>
        <dbReference type="PROSITE" id="PS50977"/>
    </source>
</evidence>
<keyword evidence="1" id="KW-0805">Transcription regulation</keyword>
<dbReference type="SUPFAM" id="SSF46689">
    <property type="entry name" value="Homeodomain-like"/>
    <property type="match status" value="1"/>
</dbReference>
<dbReference type="SUPFAM" id="SSF48498">
    <property type="entry name" value="Tetracyclin repressor-like, C-terminal domain"/>
    <property type="match status" value="1"/>
</dbReference>
<organism evidence="6 7">
    <name type="scientific">Winslowiella arboricola</name>
    <dbReference type="NCBI Taxonomy" id="2978220"/>
    <lineage>
        <taxon>Bacteria</taxon>
        <taxon>Pseudomonadati</taxon>
        <taxon>Pseudomonadota</taxon>
        <taxon>Gammaproteobacteria</taxon>
        <taxon>Enterobacterales</taxon>
        <taxon>Erwiniaceae</taxon>
        <taxon>Winslowiella</taxon>
    </lineage>
</organism>
<dbReference type="InterPro" id="IPR036271">
    <property type="entry name" value="Tet_transcr_reg_TetR-rel_C_sf"/>
</dbReference>
<dbReference type="Gene3D" id="1.10.357.10">
    <property type="entry name" value="Tetracycline Repressor, domain 2"/>
    <property type="match status" value="1"/>
</dbReference>
<dbReference type="PANTHER" id="PTHR47506">
    <property type="entry name" value="TRANSCRIPTIONAL REGULATORY PROTEIN"/>
    <property type="match status" value="1"/>
</dbReference>
<proteinExistence type="predicted"/>
<evidence type="ECO:0000256" key="4">
    <source>
        <dbReference type="PROSITE-ProRule" id="PRU00335"/>
    </source>
</evidence>
<dbReference type="AlphaFoldDB" id="A0A9J6PNF8"/>
<dbReference type="GO" id="GO:0003677">
    <property type="term" value="F:DNA binding"/>
    <property type="evidence" value="ECO:0007669"/>
    <property type="project" value="UniProtKB-UniRule"/>
</dbReference>
<comment type="caution">
    <text evidence="6">The sequence shown here is derived from an EMBL/GenBank/DDBJ whole genome shotgun (WGS) entry which is preliminary data.</text>
</comment>
<keyword evidence="7" id="KW-1185">Reference proteome</keyword>
<accession>A0A9J6PNF8</accession>
<dbReference type="RefSeq" id="WP_267143671.1">
    <property type="nucleotide sequence ID" value="NZ_JAODIL010000078.1"/>
</dbReference>
<dbReference type="PROSITE" id="PS50977">
    <property type="entry name" value="HTH_TETR_2"/>
    <property type="match status" value="1"/>
</dbReference>
<dbReference type="PRINTS" id="PR00455">
    <property type="entry name" value="HTHTETR"/>
</dbReference>
<evidence type="ECO:0000313" key="6">
    <source>
        <dbReference type="EMBL" id="MCU5778938.1"/>
    </source>
</evidence>
<name>A0A9J6PNF8_9GAMM</name>
<feature type="DNA-binding region" description="H-T-H motif" evidence="4">
    <location>
        <begin position="31"/>
        <end position="50"/>
    </location>
</feature>
<keyword evidence="2 4" id="KW-0238">DNA-binding</keyword>
<dbReference type="Pfam" id="PF00440">
    <property type="entry name" value="TetR_N"/>
    <property type="match status" value="1"/>
</dbReference>
<evidence type="ECO:0000256" key="3">
    <source>
        <dbReference type="ARBA" id="ARBA00023163"/>
    </source>
</evidence>
<reference evidence="6" key="1">
    <citation type="submission" date="2022-09" db="EMBL/GenBank/DDBJ databases">
        <title>Winslowiella arboricola sp. nov., isolated from bleeding cankers on broadleaf hosts.</title>
        <authorList>
            <person name="Brady C."/>
            <person name="Kaur S."/>
            <person name="Crampton B."/>
            <person name="Maddock D."/>
            <person name="Arnold D."/>
            <person name="Denman S."/>
        </authorList>
    </citation>
    <scope>NUCLEOTIDE SEQUENCE</scope>
    <source>
        <strain evidence="6">BAC 15a-03b</strain>
    </source>
</reference>
<dbReference type="EMBL" id="JAODIM010000042">
    <property type="protein sequence ID" value="MCU5778938.1"/>
    <property type="molecule type" value="Genomic_DNA"/>
</dbReference>
<feature type="domain" description="HTH tetR-type" evidence="5">
    <location>
        <begin position="8"/>
        <end position="68"/>
    </location>
</feature>
<protein>
    <submittedName>
        <fullName evidence="6">TetR/AcrR family transcriptional regulator</fullName>
    </submittedName>
</protein>
<evidence type="ECO:0000256" key="1">
    <source>
        <dbReference type="ARBA" id="ARBA00023015"/>
    </source>
</evidence>
<dbReference type="InterPro" id="IPR001647">
    <property type="entry name" value="HTH_TetR"/>
</dbReference>
<keyword evidence="3" id="KW-0804">Transcription</keyword>